<gene>
    <name evidence="2" type="ORF">ACFQZS_13530</name>
</gene>
<evidence type="ECO:0008006" key="4">
    <source>
        <dbReference type="Google" id="ProtNLM"/>
    </source>
</evidence>
<protein>
    <recommendedName>
        <fullName evidence="4">CarboxypepD_reg-like domain-containing protein</fullName>
    </recommendedName>
</protein>
<feature type="chain" id="PRO_5047265649" description="CarboxypepD_reg-like domain-containing protein" evidence="1">
    <location>
        <begin position="23"/>
        <end position="120"/>
    </location>
</feature>
<sequence>MKHFILLLSAAFILLVAPAAHAQQKSRKIEGKIVNGHQQPVGGAVIMVYGSYDAILSDGSGAFTLTLPTDRVAYVRVRVKDDENIIKVKPHDKTINLTWDKAATAATLVNLVEIKTNGNL</sequence>
<accession>A0ABW2YXE6</accession>
<keyword evidence="1" id="KW-0732">Signal</keyword>
<proteinExistence type="predicted"/>
<dbReference type="SUPFAM" id="SSF49464">
    <property type="entry name" value="Carboxypeptidase regulatory domain-like"/>
    <property type="match status" value="1"/>
</dbReference>
<keyword evidence="3" id="KW-1185">Reference proteome</keyword>
<reference evidence="3" key="1">
    <citation type="journal article" date="2019" name="Int. J. Syst. Evol. Microbiol.">
        <title>The Global Catalogue of Microorganisms (GCM) 10K type strain sequencing project: providing services to taxonomists for standard genome sequencing and annotation.</title>
        <authorList>
            <consortium name="The Broad Institute Genomics Platform"/>
            <consortium name="The Broad Institute Genome Sequencing Center for Infectious Disease"/>
            <person name="Wu L."/>
            <person name="Ma J."/>
        </authorList>
    </citation>
    <scope>NUCLEOTIDE SEQUENCE [LARGE SCALE GENOMIC DNA]</scope>
    <source>
        <strain evidence="3">CCUG 63418</strain>
    </source>
</reference>
<feature type="signal peptide" evidence="1">
    <location>
        <begin position="1"/>
        <end position="22"/>
    </location>
</feature>
<dbReference type="InterPro" id="IPR008969">
    <property type="entry name" value="CarboxyPept-like_regulatory"/>
</dbReference>
<evidence type="ECO:0000256" key="1">
    <source>
        <dbReference type="SAM" id="SignalP"/>
    </source>
</evidence>
<dbReference type="Proteomes" id="UP001596958">
    <property type="component" value="Unassembled WGS sequence"/>
</dbReference>
<organism evidence="2 3">
    <name type="scientific">Mucilaginibacter calamicampi</name>
    <dbReference type="NCBI Taxonomy" id="1302352"/>
    <lineage>
        <taxon>Bacteria</taxon>
        <taxon>Pseudomonadati</taxon>
        <taxon>Bacteroidota</taxon>
        <taxon>Sphingobacteriia</taxon>
        <taxon>Sphingobacteriales</taxon>
        <taxon>Sphingobacteriaceae</taxon>
        <taxon>Mucilaginibacter</taxon>
    </lineage>
</organism>
<evidence type="ECO:0000313" key="3">
    <source>
        <dbReference type="Proteomes" id="UP001596958"/>
    </source>
</evidence>
<name>A0ABW2YXE6_9SPHI</name>
<comment type="caution">
    <text evidence="2">The sequence shown here is derived from an EMBL/GenBank/DDBJ whole genome shotgun (WGS) entry which is preliminary data.</text>
</comment>
<evidence type="ECO:0000313" key="2">
    <source>
        <dbReference type="EMBL" id="MFD0751166.1"/>
    </source>
</evidence>
<dbReference type="RefSeq" id="WP_377101093.1">
    <property type="nucleotide sequence ID" value="NZ_JBHTHU010000018.1"/>
</dbReference>
<dbReference type="EMBL" id="JBHTHU010000018">
    <property type="protein sequence ID" value="MFD0751166.1"/>
    <property type="molecule type" value="Genomic_DNA"/>
</dbReference>